<feature type="signal peptide" evidence="1">
    <location>
        <begin position="1"/>
        <end position="32"/>
    </location>
</feature>
<dbReference type="InterPro" id="IPR030895">
    <property type="entry name" value="T5SS_PEPC_rpt"/>
</dbReference>
<proteinExistence type="predicted"/>
<accession>A0A1Q2MBK9</accession>
<keyword evidence="3" id="KW-1185">Reference proteome</keyword>
<gene>
    <name evidence="2" type="ORF">SMSP2_00386</name>
</gene>
<organism evidence="2 3">
    <name type="scientific">Limihaloglobus sulfuriphilus</name>
    <dbReference type="NCBI Taxonomy" id="1851148"/>
    <lineage>
        <taxon>Bacteria</taxon>
        <taxon>Pseudomonadati</taxon>
        <taxon>Planctomycetota</taxon>
        <taxon>Phycisphaerae</taxon>
        <taxon>Sedimentisphaerales</taxon>
        <taxon>Sedimentisphaeraceae</taxon>
        <taxon>Limihaloglobus</taxon>
    </lineage>
</organism>
<name>A0A1Q2MBK9_9BACT</name>
<dbReference type="STRING" id="1851148.SMSP2_00386"/>
<dbReference type="AlphaFoldDB" id="A0A1Q2MBK9"/>
<protein>
    <submittedName>
        <fullName evidence="2">Uncharacterized protein</fullName>
    </submittedName>
</protein>
<evidence type="ECO:0000256" key="1">
    <source>
        <dbReference type="SAM" id="SignalP"/>
    </source>
</evidence>
<dbReference type="KEGG" id="pbas:SMSP2_00386"/>
<evidence type="ECO:0000313" key="2">
    <source>
        <dbReference type="EMBL" id="AQQ70049.1"/>
    </source>
</evidence>
<dbReference type="RefSeq" id="WP_146682343.1">
    <property type="nucleotide sequence ID" value="NZ_CP019646.1"/>
</dbReference>
<feature type="chain" id="PRO_5012907911" evidence="1">
    <location>
        <begin position="33"/>
        <end position="799"/>
    </location>
</feature>
<evidence type="ECO:0000313" key="3">
    <source>
        <dbReference type="Proteomes" id="UP000188181"/>
    </source>
</evidence>
<dbReference type="EMBL" id="CP019646">
    <property type="protein sequence ID" value="AQQ70049.1"/>
    <property type="molecule type" value="Genomic_DNA"/>
</dbReference>
<sequence precursor="true">MVTKSMNIPRITVALMLISSMPLLALSITPFAAVTAIKASTGYECAGEVTAWYVAAGDRGGWDDGASWNLGGLVPCEQTTAGINTAGKGPLVSAGMAMSCMDLIVGQTDIATDSRLYVEGGGTLAIGRSVYLGRLNAAAVGTVTVDGADSVIDQSAGTNFVVGNQGTGNLIINDGTVKAKYLRVGLDGANADQGGSGYITVMDGVLEAFHIYMNENDPADAVIDLHEGTIVIDAYYYFGDVDRWMENGQFILYGGDPEATVNIEWMDWDGNDDGDMETVITASLNSTGPGYECAPAGTAWFIGPDRGEYTDPANWNQSGKVPCEETDAGVNVSDTAILVTTGMDVDCRDLNICQFDVTNAGLYVEGGGVLEVNRNAYVARLRNGGTGFINVTGEGSRLSQLNPASFAVGAWGDAGILIDQGGRIDAHWLRVGIDAANTDNGGSGSIIIRDGVLKTFLIYFNEDPSKGVIDLHEGTLIISAYDKRADVQSWFESGHLIAYGGNPLAKINAEWADWDNDGTSETVVTATLLDCPLDWSDYDFNGDCIVDWSDMETIIPEWTMQAGPKVVYDFDFSSDVIASGDFTYRSSGTSEYNFTDEAGMLHFTQPTIFDSVDAYYMVDDADIVFAAKADDEAGVALWQDFLMDTNQRFVSWIRVMKDASDPTKQVVEFLKGVPDWGVFATQGAQDAVYVYDFPADAVLTISAYYHVDQAANTVTLDWEVTDGTTTQSGSGVSFSPLASGGPSYHGITLYGPGTGYYDQLTYELSLVPMTDLTGDDSVDFADFSLIGSAWLDEYIAPEF</sequence>
<dbReference type="Proteomes" id="UP000188181">
    <property type="component" value="Chromosome"/>
</dbReference>
<reference evidence="3" key="1">
    <citation type="submission" date="2017-02" db="EMBL/GenBank/DDBJ databases">
        <title>Comparative genomics and description of representatives of a novel lineage of planctomycetes thriving in anoxic sediments.</title>
        <authorList>
            <person name="Spring S."/>
            <person name="Bunk B."/>
            <person name="Sproer C."/>
        </authorList>
    </citation>
    <scope>NUCLEOTIDE SEQUENCE [LARGE SCALE GENOMIC DNA]</scope>
    <source>
        <strain evidence="3">SM-Chi-D1</strain>
    </source>
</reference>
<dbReference type="NCBIfam" id="TIGR04393">
    <property type="entry name" value="rpt_T5SS_PEPC"/>
    <property type="match status" value="1"/>
</dbReference>
<keyword evidence="1" id="KW-0732">Signal</keyword>